<accession>A0A117LH86</accession>
<organism evidence="1 2">
    <name type="scientific">Anaerolinea thermophila</name>
    <dbReference type="NCBI Taxonomy" id="167964"/>
    <lineage>
        <taxon>Bacteria</taxon>
        <taxon>Bacillati</taxon>
        <taxon>Chloroflexota</taxon>
        <taxon>Anaerolineae</taxon>
        <taxon>Anaerolineales</taxon>
        <taxon>Anaerolineaceae</taxon>
        <taxon>Anaerolinea</taxon>
    </lineage>
</organism>
<dbReference type="AlphaFoldDB" id="A0A117LH86"/>
<comment type="caution">
    <text evidence="1">The sequence shown here is derived from an EMBL/GenBank/DDBJ whole genome shotgun (WGS) entry which is preliminary data.</text>
</comment>
<proteinExistence type="predicted"/>
<name>A0A117LH86_9CHLR</name>
<protein>
    <submittedName>
        <fullName evidence="1">Type III restriction protein res subunit</fullName>
    </submittedName>
</protein>
<dbReference type="Proteomes" id="UP000064249">
    <property type="component" value="Unassembled WGS sequence"/>
</dbReference>
<evidence type="ECO:0000313" key="1">
    <source>
        <dbReference type="EMBL" id="KUK47005.1"/>
    </source>
</evidence>
<evidence type="ECO:0000313" key="2">
    <source>
        <dbReference type="Proteomes" id="UP000064249"/>
    </source>
</evidence>
<gene>
    <name evidence="1" type="ORF">XD73_0074</name>
</gene>
<reference evidence="1 2" key="1">
    <citation type="journal article" date="2015" name="MBio">
        <title>Genome-Resolved Metagenomic Analysis Reveals Roles for Candidate Phyla and Other Microbial Community Members in Biogeochemical Transformations in Oil Reservoirs.</title>
        <authorList>
            <person name="Hu P."/>
            <person name="Tom L."/>
            <person name="Singh A."/>
            <person name="Thomas B.C."/>
            <person name="Baker B.J."/>
            <person name="Piceno Y.M."/>
            <person name="Andersen G.L."/>
            <person name="Banfield J.F."/>
        </authorList>
    </citation>
    <scope>NUCLEOTIDE SEQUENCE [LARGE SCALE GENOMIC DNA]</scope>
    <source>
        <strain evidence="1">46_16</strain>
    </source>
</reference>
<dbReference type="EMBL" id="LGFU01000002">
    <property type="protein sequence ID" value="KUK47005.1"/>
    <property type="molecule type" value="Genomic_DNA"/>
</dbReference>
<sequence length="87" mass="10230">MPSEIKTKIKINEKMKNVGWRFFTDENGPANIVLENHTNFTKRTLDEKDEALNSPSTTTRTFYCWNPRKMPTCDVLPERKNTLRRIA</sequence>